<evidence type="ECO:0000313" key="3">
    <source>
        <dbReference type="Proteomes" id="UP000439123"/>
    </source>
</evidence>
<feature type="region of interest" description="Disordered" evidence="1">
    <location>
        <begin position="380"/>
        <end position="441"/>
    </location>
</feature>
<feature type="compositionally biased region" description="Basic residues" evidence="1">
    <location>
        <begin position="432"/>
        <end position="441"/>
    </location>
</feature>
<evidence type="ECO:0000313" key="2">
    <source>
        <dbReference type="EMBL" id="VXA81524.1"/>
    </source>
</evidence>
<reference evidence="2 3" key="1">
    <citation type="submission" date="2019-10" db="EMBL/GenBank/DDBJ databases">
        <authorList>
            <person name="Karimi E."/>
        </authorList>
    </citation>
    <scope>NUCLEOTIDE SEQUENCE [LARGE SCALE GENOMIC DNA]</scope>
    <source>
        <strain evidence="2">Aeromonas sp. 8C</strain>
    </source>
</reference>
<name>A0A653KSH2_AERVE</name>
<protein>
    <submittedName>
        <fullName evidence="2">Uncharacterized protein</fullName>
    </submittedName>
</protein>
<proteinExistence type="predicted"/>
<dbReference type="EMBL" id="CABWLC010000004">
    <property type="protein sequence ID" value="VXA81524.1"/>
    <property type="molecule type" value="Genomic_DNA"/>
</dbReference>
<gene>
    <name evidence="2" type="ORF">AERO8C_120073</name>
</gene>
<evidence type="ECO:0000256" key="1">
    <source>
        <dbReference type="SAM" id="MobiDB-lite"/>
    </source>
</evidence>
<organism evidence="2 3">
    <name type="scientific">Aeromonas veronii</name>
    <dbReference type="NCBI Taxonomy" id="654"/>
    <lineage>
        <taxon>Bacteria</taxon>
        <taxon>Pseudomonadati</taxon>
        <taxon>Pseudomonadota</taxon>
        <taxon>Gammaproteobacteria</taxon>
        <taxon>Aeromonadales</taxon>
        <taxon>Aeromonadaceae</taxon>
        <taxon>Aeromonas</taxon>
    </lineage>
</organism>
<dbReference type="AlphaFoldDB" id="A0A653KSH2"/>
<accession>A0A653KSH2</accession>
<dbReference type="Proteomes" id="UP000439123">
    <property type="component" value="Unassembled WGS sequence"/>
</dbReference>
<feature type="compositionally biased region" description="Basic and acidic residues" evidence="1">
    <location>
        <begin position="388"/>
        <end position="431"/>
    </location>
</feature>
<sequence>MSVMLMFIINVGLLGSQARLLATVTGFLHGFQDAVIVVEAIGADGARLDRGAQGTAGIVLVGTVAELAATQVVAEFDEAPGDAVGFQMPEGELADPGGVDEIATARKVVEPRRGGGVLAEPRVFGDLAGEHIQPRHQGVGERGFAHPGLADEDADLVGELGFQLIEPFTALAAHQQHLVIELAVGFELALDARAGGGIKHIDLVQHDEGADLHILGGHQIAVDDVGGELGHYRRDDDDLVDVGGDGFDPVVEVRPGQYRVARMYRLDDARCRGIEAGTPHHLVAAHQTADAAAPQVAAVDGAIDRFHVCVLTKTTDHHPFDGGAKQGVIHHCGVIFLQPPFAVGLDAPLLTQIEFCFLCHSIRQFMNRSKASMIHANWQNSAIPPNRESNHDSQRAEPGMDRHGDDGSGPRRERGTGDCHHSHRQGSERTGRRAGHRHSSE</sequence>